<dbReference type="GO" id="GO:0006355">
    <property type="term" value="P:regulation of DNA-templated transcription"/>
    <property type="evidence" value="ECO:0007669"/>
    <property type="project" value="InterPro"/>
</dbReference>
<keyword evidence="2" id="KW-0238">DNA-binding</keyword>
<feature type="domain" description="HTH luxR-type" evidence="5">
    <location>
        <begin position="189"/>
        <end position="254"/>
    </location>
</feature>
<dbReference type="PANTHER" id="PTHR44688">
    <property type="entry name" value="DNA-BINDING TRANSCRIPTIONAL ACTIVATOR DEVR_DOSR"/>
    <property type="match status" value="1"/>
</dbReference>
<dbReference type="EMBL" id="RSED01000001">
    <property type="protein sequence ID" value="RRS06163.1"/>
    <property type="molecule type" value="Genomic_DNA"/>
</dbReference>
<dbReference type="InterPro" id="IPR016032">
    <property type="entry name" value="Sig_transdc_resp-reg_C-effctor"/>
</dbReference>
<organism evidence="6 7">
    <name type="scientific">Aquabacterium soli</name>
    <dbReference type="NCBI Taxonomy" id="2493092"/>
    <lineage>
        <taxon>Bacteria</taxon>
        <taxon>Pseudomonadati</taxon>
        <taxon>Pseudomonadota</taxon>
        <taxon>Betaproteobacteria</taxon>
        <taxon>Burkholderiales</taxon>
        <taxon>Aquabacterium</taxon>
    </lineage>
</organism>
<dbReference type="Proteomes" id="UP000269265">
    <property type="component" value="Unassembled WGS sequence"/>
</dbReference>
<gene>
    <name evidence="6" type="ORF">EIP75_00755</name>
</gene>
<dbReference type="InterPro" id="IPR000792">
    <property type="entry name" value="Tscrpt_reg_LuxR_C"/>
</dbReference>
<dbReference type="Pfam" id="PF00196">
    <property type="entry name" value="GerE"/>
    <property type="match status" value="1"/>
</dbReference>
<dbReference type="Gene3D" id="1.10.10.10">
    <property type="entry name" value="Winged helix-like DNA-binding domain superfamily/Winged helix DNA-binding domain"/>
    <property type="match status" value="1"/>
</dbReference>
<evidence type="ECO:0000256" key="3">
    <source>
        <dbReference type="ARBA" id="ARBA00023163"/>
    </source>
</evidence>
<sequence>MGWGTMPDKFKEPTMLPSHASHLPQQDDDTVALWGNVQRRPVRRVALASAFDNRQEQPPLANLHLPRLWQEIQDLSAHEVDAGLLHLLQRLSHVLGADGIRWELLASSQPGSTVCVASQVFWNLQQPSTELTGPELSLTLPMRGGMRMHFHLMRTQGADAFTEAHRATLELALAGLSRWLNWLTLSHGPTLATGPLPPHQRKVLLLLLTGLSEKQIAAELNLSTNTAHQYVTSLYRRFGARNRPSLTAQWLGAGL</sequence>
<proteinExistence type="predicted"/>
<dbReference type="InterPro" id="IPR036388">
    <property type="entry name" value="WH-like_DNA-bd_sf"/>
</dbReference>
<evidence type="ECO:0000256" key="2">
    <source>
        <dbReference type="ARBA" id="ARBA00023125"/>
    </source>
</evidence>
<evidence type="ECO:0000313" key="7">
    <source>
        <dbReference type="Proteomes" id="UP000269265"/>
    </source>
</evidence>
<accession>A0A426VGW4</accession>
<dbReference type="GO" id="GO:0003677">
    <property type="term" value="F:DNA binding"/>
    <property type="evidence" value="ECO:0007669"/>
    <property type="project" value="UniProtKB-KW"/>
</dbReference>
<evidence type="ECO:0000256" key="1">
    <source>
        <dbReference type="ARBA" id="ARBA00023015"/>
    </source>
</evidence>
<dbReference type="PANTHER" id="PTHR44688:SF16">
    <property type="entry name" value="DNA-BINDING TRANSCRIPTIONAL ACTIVATOR DEVR_DOSR"/>
    <property type="match status" value="1"/>
</dbReference>
<reference evidence="6 7" key="1">
    <citation type="submission" date="2018-12" db="EMBL/GenBank/DDBJ databases">
        <title>The whole draft genome of Aquabacterium sp. SJQ9.</title>
        <authorList>
            <person name="Sun L."/>
            <person name="Gao X."/>
            <person name="Chen W."/>
            <person name="Huang K."/>
        </authorList>
    </citation>
    <scope>NUCLEOTIDE SEQUENCE [LARGE SCALE GENOMIC DNA]</scope>
    <source>
        <strain evidence="6 7">SJQ9</strain>
    </source>
</reference>
<dbReference type="PROSITE" id="PS50043">
    <property type="entry name" value="HTH_LUXR_2"/>
    <property type="match status" value="1"/>
</dbReference>
<name>A0A426VGW4_9BURK</name>
<comment type="caution">
    <text evidence="6">The sequence shown here is derived from an EMBL/GenBank/DDBJ whole genome shotgun (WGS) entry which is preliminary data.</text>
</comment>
<evidence type="ECO:0000259" key="5">
    <source>
        <dbReference type="PROSITE" id="PS50043"/>
    </source>
</evidence>
<dbReference type="SUPFAM" id="SSF46894">
    <property type="entry name" value="C-terminal effector domain of the bipartite response regulators"/>
    <property type="match status" value="1"/>
</dbReference>
<keyword evidence="3" id="KW-0804">Transcription</keyword>
<evidence type="ECO:0000256" key="4">
    <source>
        <dbReference type="SAM" id="MobiDB-lite"/>
    </source>
</evidence>
<evidence type="ECO:0000313" key="6">
    <source>
        <dbReference type="EMBL" id="RRS06163.1"/>
    </source>
</evidence>
<dbReference type="SMART" id="SM00421">
    <property type="entry name" value="HTH_LUXR"/>
    <property type="match status" value="1"/>
</dbReference>
<dbReference type="AlphaFoldDB" id="A0A426VGW4"/>
<keyword evidence="7" id="KW-1185">Reference proteome</keyword>
<feature type="region of interest" description="Disordered" evidence="4">
    <location>
        <begin position="1"/>
        <end position="25"/>
    </location>
</feature>
<keyword evidence="1" id="KW-0805">Transcription regulation</keyword>
<dbReference type="PRINTS" id="PR00038">
    <property type="entry name" value="HTHLUXR"/>
</dbReference>
<protein>
    <submittedName>
        <fullName evidence="6">LuxR family transcriptional regulator</fullName>
    </submittedName>
</protein>